<feature type="region of interest" description="Disordered" evidence="10">
    <location>
        <begin position="57"/>
        <end position="81"/>
    </location>
</feature>
<feature type="region of interest" description="Disordered" evidence="10">
    <location>
        <begin position="152"/>
        <end position="174"/>
    </location>
</feature>
<keyword evidence="7" id="KW-0325">Glycoprotein</keyword>
<evidence type="ECO:0000256" key="10">
    <source>
        <dbReference type="SAM" id="MobiDB-lite"/>
    </source>
</evidence>
<dbReference type="GO" id="GO:0005615">
    <property type="term" value="C:extracellular space"/>
    <property type="evidence" value="ECO:0007669"/>
    <property type="project" value="TreeGrafter"/>
</dbReference>
<dbReference type="Proteomes" id="UP001152622">
    <property type="component" value="Chromosome 5"/>
</dbReference>
<evidence type="ECO:0000256" key="9">
    <source>
        <dbReference type="PROSITE-ProRule" id="PRU00494"/>
    </source>
</evidence>
<keyword evidence="5" id="KW-0960">Knottin</keyword>
<evidence type="ECO:0000313" key="13">
    <source>
        <dbReference type="EMBL" id="KAJ8358874.1"/>
    </source>
</evidence>
<gene>
    <name evidence="13" type="ORF">SKAU_G00153990</name>
</gene>
<dbReference type="GO" id="GO:0009755">
    <property type="term" value="P:hormone-mediated signaling pathway"/>
    <property type="evidence" value="ECO:0007669"/>
    <property type="project" value="InterPro"/>
</dbReference>
<dbReference type="OrthoDB" id="8717782at2759"/>
<evidence type="ECO:0000256" key="4">
    <source>
        <dbReference type="ARBA" id="ARBA00022729"/>
    </source>
</evidence>
<comment type="caution">
    <text evidence="9">Lacks conserved residue(s) required for the propagation of feature annotation.</text>
</comment>
<keyword evidence="3" id="KW-0964">Secreted</keyword>
<dbReference type="Pfam" id="PF05039">
    <property type="entry name" value="Agouti"/>
    <property type="match status" value="1"/>
</dbReference>
<feature type="signal peptide" evidence="11">
    <location>
        <begin position="1"/>
        <end position="22"/>
    </location>
</feature>
<dbReference type="SUPFAM" id="SSF57055">
    <property type="entry name" value="Agouti-related protein"/>
    <property type="match status" value="1"/>
</dbReference>
<protein>
    <recommendedName>
        <fullName evidence="2">Agouti-signaling protein</fullName>
    </recommendedName>
    <alternativeName>
        <fullName evidence="8">Agouti switch protein</fullName>
    </alternativeName>
</protein>
<comment type="caution">
    <text evidence="13">The sequence shown here is derived from an EMBL/GenBank/DDBJ whole genome shotgun (WGS) entry which is preliminary data.</text>
</comment>
<feature type="domain" description="Agouti" evidence="12">
    <location>
        <begin position="86"/>
        <end position="125"/>
    </location>
</feature>
<dbReference type="PANTHER" id="PTHR16551:SF1">
    <property type="entry name" value="AGOUTI-SIGNALING PROTEIN"/>
    <property type="match status" value="1"/>
</dbReference>
<feature type="disulfide bond" evidence="9">
    <location>
        <begin position="86"/>
        <end position="101"/>
    </location>
</feature>
<evidence type="ECO:0000256" key="5">
    <source>
        <dbReference type="ARBA" id="ARBA00022854"/>
    </source>
</evidence>
<proteinExistence type="predicted"/>
<name>A0A9Q1IWZ1_SYNKA</name>
<dbReference type="InterPro" id="IPR007733">
    <property type="entry name" value="Agouti"/>
</dbReference>
<sequence length="210" mass="22835">MIAKCLLWCLVLSSASFLVVYAHMLIEEKSATNESSSGVQVKPHSDPPPVLVVELPKVRKNKNDGKKQRKNKFGGRSKRPPPPANCVPLWGSCKPPNGACCEYCAFCQCRLFKTHEAALQPNLVAQVVQLLQDGTSIRAVARFAVSPSSLKSMEEIPGDGPLHKESWTGPKKGINPAAGPVSAPLCEEEQEEHCQSPTKLPPVGYWCACF</sequence>
<evidence type="ECO:0000259" key="12">
    <source>
        <dbReference type="PROSITE" id="PS51150"/>
    </source>
</evidence>
<organism evidence="13 14">
    <name type="scientific">Synaphobranchus kaupii</name>
    <name type="common">Kaup's arrowtooth eel</name>
    <dbReference type="NCBI Taxonomy" id="118154"/>
    <lineage>
        <taxon>Eukaryota</taxon>
        <taxon>Metazoa</taxon>
        <taxon>Chordata</taxon>
        <taxon>Craniata</taxon>
        <taxon>Vertebrata</taxon>
        <taxon>Euteleostomi</taxon>
        <taxon>Actinopterygii</taxon>
        <taxon>Neopterygii</taxon>
        <taxon>Teleostei</taxon>
        <taxon>Anguilliformes</taxon>
        <taxon>Synaphobranchidae</taxon>
        <taxon>Synaphobranchus</taxon>
    </lineage>
</organism>
<dbReference type="InterPro" id="IPR027300">
    <property type="entry name" value="Agouti_dom"/>
</dbReference>
<comment type="subcellular location">
    <subcellularLocation>
        <location evidence="1">Secreted</location>
    </subcellularLocation>
</comment>
<reference evidence="13" key="1">
    <citation type="journal article" date="2023" name="Science">
        <title>Genome structures resolve the early diversification of teleost fishes.</title>
        <authorList>
            <person name="Parey E."/>
            <person name="Louis A."/>
            <person name="Montfort J."/>
            <person name="Bouchez O."/>
            <person name="Roques C."/>
            <person name="Iampietro C."/>
            <person name="Lluch J."/>
            <person name="Castinel A."/>
            <person name="Donnadieu C."/>
            <person name="Desvignes T."/>
            <person name="Floi Bucao C."/>
            <person name="Jouanno E."/>
            <person name="Wen M."/>
            <person name="Mejri S."/>
            <person name="Dirks R."/>
            <person name="Jansen H."/>
            <person name="Henkel C."/>
            <person name="Chen W.J."/>
            <person name="Zahm M."/>
            <person name="Cabau C."/>
            <person name="Klopp C."/>
            <person name="Thompson A.W."/>
            <person name="Robinson-Rechavi M."/>
            <person name="Braasch I."/>
            <person name="Lecointre G."/>
            <person name="Bobe J."/>
            <person name="Postlethwait J.H."/>
            <person name="Berthelot C."/>
            <person name="Roest Crollius H."/>
            <person name="Guiguen Y."/>
        </authorList>
    </citation>
    <scope>NUCLEOTIDE SEQUENCE</scope>
    <source>
        <strain evidence="13">WJC10195</strain>
    </source>
</reference>
<dbReference type="GO" id="GO:0032438">
    <property type="term" value="P:melanosome organization"/>
    <property type="evidence" value="ECO:0007669"/>
    <property type="project" value="TreeGrafter"/>
</dbReference>
<feature type="chain" id="PRO_5040472691" description="Agouti-signaling protein" evidence="11">
    <location>
        <begin position="23"/>
        <end position="210"/>
    </location>
</feature>
<keyword evidence="6 9" id="KW-1015">Disulfide bond</keyword>
<feature type="disulfide bond" evidence="9">
    <location>
        <begin position="93"/>
        <end position="107"/>
    </location>
</feature>
<evidence type="ECO:0000256" key="1">
    <source>
        <dbReference type="ARBA" id="ARBA00004613"/>
    </source>
</evidence>
<keyword evidence="4 11" id="KW-0732">Signal</keyword>
<dbReference type="PROSITE" id="PS51150">
    <property type="entry name" value="AGOUTI_2"/>
    <property type="match status" value="1"/>
</dbReference>
<evidence type="ECO:0000256" key="2">
    <source>
        <dbReference type="ARBA" id="ARBA00017885"/>
    </source>
</evidence>
<keyword evidence="14" id="KW-1185">Reference proteome</keyword>
<dbReference type="GO" id="GO:0031779">
    <property type="term" value="F:melanocortin receptor binding"/>
    <property type="evidence" value="ECO:0007669"/>
    <property type="project" value="TreeGrafter"/>
</dbReference>
<dbReference type="PANTHER" id="PTHR16551">
    <property type="entry name" value="AGOUTI RELATED"/>
    <property type="match status" value="1"/>
</dbReference>
<evidence type="ECO:0000256" key="3">
    <source>
        <dbReference type="ARBA" id="ARBA00022525"/>
    </source>
</evidence>
<dbReference type="InterPro" id="IPR036836">
    <property type="entry name" value="Agouti_dom_sf"/>
</dbReference>
<dbReference type="SMART" id="SM00792">
    <property type="entry name" value="Agouti"/>
    <property type="match status" value="1"/>
</dbReference>
<evidence type="ECO:0000256" key="6">
    <source>
        <dbReference type="ARBA" id="ARBA00023157"/>
    </source>
</evidence>
<evidence type="ECO:0000256" key="11">
    <source>
        <dbReference type="SAM" id="SignalP"/>
    </source>
</evidence>
<dbReference type="GO" id="GO:0005184">
    <property type="term" value="F:neuropeptide hormone activity"/>
    <property type="evidence" value="ECO:0007669"/>
    <property type="project" value="TreeGrafter"/>
</dbReference>
<dbReference type="Gene3D" id="4.10.760.10">
    <property type="entry name" value="Agouti domain"/>
    <property type="match status" value="1"/>
</dbReference>
<evidence type="ECO:0000313" key="14">
    <source>
        <dbReference type="Proteomes" id="UP001152622"/>
    </source>
</evidence>
<evidence type="ECO:0000256" key="8">
    <source>
        <dbReference type="ARBA" id="ARBA00033432"/>
    </source>
</evidence>
<feature type="compositionally biased region" description="Basic residues" evidence="10">
    <location>
        <begin position="67"/>
        <end position="79"/>
    </location>
</feature>
<evidence type="ECO:0000256" key="7">
    <source>
        <dbReference type="ARBA" id="ARBA00023180"/>
    </source>
</evidence>
<dbReference type="EMBL" id="JAINUF010000005">
    <property type="protein sequence ID" value="KAJ8358874.1"/>
    <property type="molecule type" value="Genomic_DNA"/>
</dbReference>
<dbReference type="AlphaFoldDB" id="A0A9Q1IWZ1"/>
<accession>A0A9Q1IWZ1</accession>